<dbReference type="EMBL" id="GEDV01000799">
    <property type="protein sequence ID" value="JAP87758.1"/>
    <property type="molecule type" value="Transcribed_RNA"/>
</dbReference>
<evidence type="ECO:0008006" key="3">
    <source>
        <dbReference type="Google" id="ProtNLM"/>
    </source>
</evidence>
<accession>A0A131Z9W5</accession>
<name>A0A131Z9W5_RHIAP</name>
<sequence>IDIFCVFSPFFLFSCFPIISTRADTWIAPIHAPCRNKLQLSASATCRRLCASTVLVLRAVTHKIRCCFAAQKMRTTLKDTHTDTGTSGLSMSSSFPAPRNIDACCTNWLNVQP</sequence>
<feature type="signal peptide" evidence="1">
    <location>
        <begin position="1"/>
        <end position="23"/>
    </location>
</feature>
<dbReference type="AlphaFoldDB" id="A0A131Z9W5"/>
<organism evidence="2">
    <name type="scientific">Rhipicephalus appendiculatus</name>
    <name type="common">Brown ear tick</name>
    <dbReference type="NCBI Taxonomy" id="34631"/>
    <lineage>
        <taxon>Eukaryota</taxon>
        <taxon>Metazoa</taxon>
        <taxon>Ecdysozoa</taxon>
        <taxon>Arthropoda</taxon>
        <taxon>Chelicerata</taxon>
        <taxon>Arachnida</taxon>
        <taxon>Acari</taxon>
        <taxon>Parasitiformes</taxon>
        <taxon>Ixodida</taxon>
        <taxon>Ixodoidea</taxon>
        <taxon>Ixodidae</taxon>
        <taxon>Rhipicephalinae</taxon>
        <taxon>Rhipicephalus</taxon>
        <taxon>Rhipicephalus</taxon>
    </lineage>
</organism>
<feature type="non-terminal residue" evidence="2">
    <location>
        <position position="1"/>
    </location>
</feature>
<feature type="chain" id="PRO_5007287164" description="Secreted protein" evidence="1">
    <location>
        <begin position="24"/>
        <end position="113"/>
    </location>
</feature>
<proteinExistence type="predicted"/>
<keyword evidence="1" id="KW-0732">Signal</keyword>
<protein>
    <recommendedName>
        <fullName evidence="3">Secreted protein</fullName>
    </recommendedName>
</protein>
<evidence type="ECO:0000313" key="2">
    <source>
        <dbReference type="EMBL" id="JAP87758.1"/>
    </source>
</evidence>
<evidence type="ECO:0000256" key="1">
    <source>
        <dbReference type="SAM" id="SignalP"/>
    </source>
</evidence>
<reference evidence="2" key="1">
    <citation type="journal article" date="2016" name="Ticks Tick Borne Dis.">
        <title>De novo assembly and annotation of the salivary gland transcriptome of Rhipicephalus appendiculatus male and female ticks during blood feeding.</title>
        <authorList>
            <person name="de Castro M.H."/>
            <person name="de Klerk D."/>
            <person name="Pienaar R."/>
            <person name="Latif A.A."/>
            <person name="Rees D.J."/>
            <person name="Mans B.J."/>
        </authorList>
    </citation>
    <scope>NUCLEOTIDE SEQUENCE</scope>
    <source>
        <tissue evidence="2">Salivary glands</tissue>
    </source>
</reference>